<keyword evidence="4" id="KW-1185">Reference proteome</keyword>
<dbReference type="AlphaFoldDB" id="A0AA35YET2"/>
<evidence type="ECO:0000256" key="1">
    <source>
        <dbReference type="ARBA" id="ARBA00022821"/>
    </source>
</evidence>
<gene>
    <name evidence="3" type="ORF">LSALG_LOCUS12768</name>
</gene>
<dbReference type="Gene3D" id="3.40.50.10140">
    <property type="entry name" value="Toll/interleukin-1 receptor homology (TIR) domain"/>
    <property type="match status" value="1"/>
</dbReference>
<dbReference type="PANTHER" id="PTHR11017">
    <property type="entry name" value="LEUCINE-RICH REPEAT-CONTAINING PROTEIN"/>
    <property type="match status" value="1"/>
</dbReference>
<proteinExistence type="predicted"/>
<keyword evidence="1" id="KW-0611">Plant defense</keyword>
<protein>
    <recommendedName>
        <fullName evidence="2">Disease resistance protein RPS4B/Roq1-like leucine-rich repeats domain-containing protein</fullName>
    </recommendedName>
</protein>
<dbReference type="InterPro" id="IPR035897">
    <property type="entry name" value="Toll_tir_struct_dom_sf"/>
</dbReference>
<evidence type="ECO:0000313" key="3">
    <source>
        <dbReference type="EMBL" id="CAI9272551.1"/>
    </source>
</evidence>
<sequence length="414" mass="46295">MKEGLFGEGFAIHKGGKVEVWRDALVEAANLSGWDTKAIDNGHEAECVKAIIKHIQGSLYHKYSTLEEKLIGIIPRVEKVNSLLRMELGEVHMIGIWGMGGSVLDVLVSNKGTEEIQSIVVEGFHSVESLNFTLAFKNMTNLRLLHLDTKGMHFIGPEYLPNSLQYLNWKKYTANPLPSSFGSGNLVGIHMYSSSLVELWKGVKHLHNLKFIDCQESKKLTKTPNFTGIPNLERLELSGCSSLVKVHESTGCLEKLKSLDLSNCYELKSCPSYIMMKSLETISLRHCNYLRKFPKIQGKMDRLSHIYLHHTTIEQLPDSILNITNLSVLSLLGCINLTSLPNTISMLQSLTYLDVRRCIKLATLPKDLGNIASLEHLLVSTVTQLPSSIINLKNLKTFSVVEPPSSIPHKKRIP</sequence>
<name>A0AA35YET2_LACSI</name>
<organism evidence="3 4">
    <name type="scientific">Lactuca saligna</name>
    <name type="common">Willowleaf lettuce</name>
    <dbReference type="NCBI Taxonomy" id="75948"/>
    <lineage>
        <taxon>Eukaryota</taxon>
        <taxon>Viridiplantae</taxon>
        <taxon>Streptophyta</taxon>
        <taxon>Embryophyta</taxon>
        <taxon>Tracheophyta</taxon>
        <taxon>Spermatophyta</taxon>
        <taxon>Magnoliopsida</taxon>
        <taxon>eudicotyledons</taxon>
        <taxon>Gunneridae</taxon>
        <taxon>Pentapetalae</taxon>
        <taxon>asterids</taxon>
        <taxon>campanulids</taxon>
        <taxon>Asterales</taxon>
        <taxon>Asteraceae</taxon>
        <taxon>Cichorioideae</taxon>
        <taxon>Cichorieae</taxon>
        <taxon>Lactucinae</taxon>
        <taxon>Lactuca</taxon>
    </lineage>
</organism>
<dbReference type="InterPro" id="IPR044974">
    <property type="entry name" value="Disease_R_plants"/>
</dbReference>
<dbReference type="InterPro" id="IPR058546">
    <property type="entry name" value="RPS4B/Roq1-like_LRR"/>
</dbReference>
<accession>A0AA35YET2</accession>
<dbReference type="SUPFAM" id="SSF52058">
    <property type="entry name" value="L domain-like"/>
    <property type="match status" value="1"/>
</dbReference>
<dbReference type="EMBL" id="OX465078">
    <property type="protein sequence ID" value="CAI9272551.1"/>
    <property type="molecule type" value="Genomic_DNA"/>
</dbReference>
<reference evidence="3" key="1">
    <citation type="submission" date="2023-04" db="EMBL/GenBank/DDBJ databases">
        <authorList>
            <person name="Vijverberg K."/>
            <person name="Xiong W."/>
            <person name="Schranz E."/>
        </authorList>
    </citation>
    <scope>NUCLEOTIDE SEQUENCE</scope>
</reference>
<dbReference type="GO" id="GO:0006952">
    <property type="term" value="P:defense response"/>
    <property type="evidence" value="ECO:0007669"/>
    <property type="project" value="InterPro"/>
</dbReference>
<dbReference type="Proteomes" id="UP001177003">
    <property type="component" value="Chromosome 2"/>
</dbReference>
<evidence type="ECO:0000313" key="4">
    <source>
        <dbReference type="Proteomes" id="UP001177003"/>
    </source>
</evidence>
<dbReference type="Pfam" id="PF23286">
    <property type="entry name" value="LRR_13"/>
    <property type="match status" value="1"/>
</dbReference>
<evidence type="ECO:0000259" key="2">
    <source>
        <dbReference type="Pfam" id="PF23286"/>
    </source>
</evidence>
<feature type="domain" description="Disease resistance protein RPS4B/Roq1-like leucine-rich repeats" evidence="2">
    <location>
        <begin position="276"/>
        <end position="361"/>
    </location>
</feature>
<dbReference type="InterPro" id="IPR032675">
    <property type="entry name" value="LRR_dom_sf"/>
</dbReference>
<dbReference type="Gene3D" id="3.80.10.10">
    <property type="entry name" value="Ribonuclease Inhibitor"/>
    <property type="match status" value="2"/>
</dbReference>
<dbReference type="PANTHER" id="PTHR11017:SF544">
    <property type="entry name" value="ADP-RIBOSYL CYCLASE_CYCLIC ADP-RIBOSE HYDROLASE"/>
    <property type="match status" value="1"/>
</dbReference>